<evidence type="ECO:0008006" key="3">
    <source>
        <dbReference type="Google" id="ProtNLM"/>
    </source>
</evidence>
<reference evidence="1 2" key="1">
    <citation type="submission" date="2024-05" db="EMBL/GenBank/DDBJ databases">
        <authorList>
            <person name="Duchaud E."/>
        </authorList>
    </citation>
    <scope>NUCLEOTIDE SEQUENCE [LARGE SCALE GENOMIC DNA]</scope>
    <source>
        <strain evidence="1">Ena-SAMPLE-TAB-13-05-2024-13:56:06:370-140302</strain>
    </source>
</reference>
<organism evidence="1 2">
    <name type="scientific">Tenacibaculum platacis</name>
    <dbReference type="NCBI Taxonomy" id="3137852"/>
    <lineage>
        <taxon>Bacteria</taxon>
        <taxon>Pseudomonadati</taxon>
        <taxon>Bacteroidota</taxon>
        <taxon>Flavobacteriia</taxon>
        <taxon>Flavobacteriales</taxon>
        <taxon>Flavobacteriaceae</taxon>
        <taxon>Tenacibaculum</taxon>
    </lineage>
</organism>
<sequence length="117" mass="13218">MNQLKNLTLVLTLSICFFGCNSSKKVAESQNGSNTDESFLQNGYVKAVLNENKSNSGCGSILINLTDSKEVLDPVDFEYTEGKYGQNIWLKYNSLRMQNRCTEARPIKVLEVKKRDE</sequence>
<dbReference type="RefSeq" id="WP_348712606.1">
    <property type="nucleotide sequence ID" value="NZ_CAXIXY010000005.1"/>
</dbReference>
<accession>A0ABP1ERZ3</accession>
<comment type="caution">
    <text evidence="1">The sequence shown here is derived from an EMBL/GenBank/DDBJ whole genome shotgun (WGS) entry which is preliminary data.</text>
</comment>
<dbReference type="Proteomes" id="UP001497416">
    <property type="component" value="Unassembled WGS sequence"/>
</dbReference>
<dbReference type="EMBL" id="CAXIXY010000005">
    <property type="protein sequence ID" value="CAL2088967.1"/>
    <property type="molecule type" value="Genomic_DNA"/>
</dbReference>
<evidence type="ECO:0000313" key="2">
    <source>
        <dbReference type="Proteomes" id="UP001497416"/>
    </source>
</evidence>
<gene>
    <name evidence="1" type="ORF">T190607A01A_30225</name>
</gene>
<name>A0ABP1ERZ3_9FLAO</name>
<proteinExistence type="predicted"/>
<protein>
    <recommendedName>
        <fullName evidence="3">Lipoprotein</fullName>
    </recommendedName>
</protein>
<evidence type="ECO:0000313" key="1">
    <source>
        <dbReference type="EMBL" id="CAL2088967.1"/>
    </source>
</evidence>
<keyword evidence="2" id="KW-1185">Reference proteome</keyword>